<dbReference type="Proteomes" id="UP000289340">
    <property type="component" value="Chromosome 11"/>
</dbReference>
<sequence>MIKISFRSFALVSTRAFNTFHFTDMTSVHYWVPKRVKETQPLREYRNIDILERKK</sequence>
<keyword evidence="2" id="KW-1185">Reference proteome</keyword>
<dbReference type="AlphaFoldDB" id="A0A445I3U4"/>
<comment type="caution">
    <text evidence="1">The sequence shown here is derived from an EMBL/GenBank/DDBJ whole genome shotgun (WGS) entry which is preliminary data.</text>
</comment>
<evidence type="ECO:0000313" key="1">
    <source>
        <dbReference type="EMBL" id="RZB80719.1"/>
    </source>
</evidence>
<feature type="non-terminal residue" evidence="1">
    <location>
        <position position="55"/>
    </location>
</feature>
<dbReference type="EMBL" id="QZWG01000011">
    <property type="protein sequence ID" value="RZB80719.1"/>
    <property type="molecule type" value="Genomic_DNA"/>
</dbReference>
<accession>A0A445I3U4</accession>
<name>A0A445I3U4_GLYSO</name>
<gene>
    <name evidence="1" type="ORF">D0Y65_030431</name>
</gene>
<proteinExistence type="predicted"/>
<protein>
    <submittedName>
        <fullName evidence="1">Uncharacterized protein</fullName>
    </submittedName>
</protein>
<organism evidence="1 2">
    <name type="scientific">Glycine soja</name>
    <name type="common">Wild soybean</name>
    <dbReference type="NCBI Taxonomy" id="3848"/>
    <lineage>
        <taxon>Eukaryota</taxon>
        <taxon>Viridiplantae</taxon>
        <taxon>Streptophyta</taxon>
        <taxon>Embryophyta</taxon>
        <taxon>Tracheophyta</taxon>
        <taxon>Spermatophyta</taxon>
        <taxon>Magnoliopsida</taxon>
        <taxon>eudicotyledons</taxon>
        <taxon>Gunneridae</taxon>
        <taxon>Pentapetalae</taxon>
        <taxon>rosids</taxon>
        <taxon>fabids</taxon>
        <taxon>Fabales</taxon>
        <taxon>Fabaceae</taxon>
        <taxon>Papilionoideae</taxon>
        <taxon>50 kb inversion clade</taxon>
        <taxon>NPAAA clade</taxon>
        <taxon>indigoferoid/millettioid clade</taxon>
        <taxon>Phaseoleae</taxon>
        <taxon>Glycine</taxon>
        <taxon>Glycine subgen. Soja</taxon>
    </lineage>
</organism>
<reference evidence="1 2" key="1">
    <citation type="submission" date="2018-09" db="EMBL/GenBank/DDBJ databases">
        <title>A high-quality reference genome of wild soybean provides a powerful tool to mine soybean genomes.</title>
        <authorList>
            <person name="Xie M."/>
            <person name="Chung C.Y.L."/>
            <person name="Li M.-W."/>
            <person name="Wong F.-L."/>
            <person name="Chan T.-F."/>
            <person name="Lam H.-M."/>
        </authorList>
    </citation>
    <scope>NUCLEOTIDE SEQUENCE [LARGE SCALE GENOMIC DNA]</scope>
    <source>
        <strain evidence="2">cv. W05</strain>
        <tissue evidence="1">Hypocotyl of etiolated seedlings</tissue>
    </source>
</reference>
<evidence type="ECO:0000313" key="2">
    <source>
        <dbReference type="Proteomes" id="UP000289340"/>
    </source>
</evidence>